<keyword evidence="9" id="KW-1185">Reference proteome</keyword>
<dbReference type="InterPro" id="IPR017853">
    <property type="entry name" value="GH"/>
</dbReference>
<sequence>MHSHIIVDVIFKKFLPLMACAAISVGLFQRSAFAWAPKKAPLMTRWAAKVDPKKPLPEYPRPQLVRSAWLNLNGIWQYQSGAQSDLLPTGQKLSSQILVPYPVESALSGVMEHHDRIWYKRSFNVPAKWNSQRVKLNFGAVDYEAEVFINGQSLGVHFGGYEQFSYDITRYLKAKGPQELIVRVFDPTEAGGQPRGKQTTQPGGIMYTPTTGIWQTVWLEPVAKTAIQNLHMIPDVDKRQIRMTVNASGASPQTRAAVSILDSGKVIKTVTLKPGVETAISLPNPKLWSPDRPFLYNVKASLFTKKGNTQNYSDSVTSYFGMRKISIGVSGGVPKMLLNNKFVFQMGPLDQGFWPDGLYTAPTDEALKYDLVMTKKLGFNMTRKHIKVEPARWYYHADKLGLLVWQDMPSPNSYTDRPAPLDKVAFEKQLDATITTHWNSPAIVMWVIYNEGQARHDTAQLVARAKRLDPSRLTNRDSGAGNETDDGDGTVGDTDDVHNYPPPAAPLRPASTMQALECGEYGGTSYVVKGHTWKGDGWGYTSVPTQRDLEDLYGEYSEMLQGFRDQQGLSAAVYTQITDVEIEVNGLMTYDRIPKVDPAQIALANHFNYVVPTYRPIVETSQETPQTWQYTISTPSENWTQLGFDDSNWQTGQGAFGGAMEGGPRITTSWESDDIWLRRTFNPGTLSAEQIAQLVVRNFHDDDIEVFINGVSAYKSGGATHTYENKTMSEEARRAILPNTTNILAVHCHENAGDQHVDVGIYQRIPVKR</sequence>
<dbReference type="Gene3D" id="2.60.120.260">
    <property type="entry name" value="Galactose-binding domain-like"/>
    <property type="match status" value="2"/>
</dbReference>
<dbReference type="AlphaFoldDB" id="A0A2S8SUX3"/>
<dbReference type="Gene3D" id="2.60.40.10">
    <property type="entry name" value="Immunoglobulins"/>
    <property type="match status" value="1"/>
</dbReference>
<feature type="region of interest" description="Disordered" evidence="4">
    <location>
        <begin position="470"/>
        <end position="508"/>
    </location>
</feature>
<evidence type="ECO:0000256" key="1">
    <source>
        <dbReference type="ARBA" id="ARBA00007401"/>
    </source>
</evidence>
<reference evidence="8 9" key="1">
    <citation type="journal article" date="2018" name="Syst. Appl. Microbiol.">
        <title>Abditibacterium utsteinense sp. nov., the first cultivated member of candidate phylum FBP, isolated from ice-free Antarctic soil samples.</title>
        <authorList>
            <person name="Tahon G."/>
            <person name="Tytgat B."/>
            <person name="Lebbe L."/>
            <person name="Carlier A."/>
            <person name="Willems A."/>
        </authorList>
    </citation>
    <scope>NUCLEOTIDE SEQUENCE [LARGE SCALE GENOMIC DNA]</scope>
    <source>
        <strain evidence="8 9">LMG 29911</strain>
    </source>
</reference>
<dbReference type="Gene3D" id="3.20.20.80">
    <property type="entry name" value="Glycosidases"/>
    <property type="match status" value="1"/>
</dbReference>
<dbReference type="Pfam" id="PF02836">
    <property type="entry name" value="Glyco_hydro_2_C"/>
    <property type="match status" value="1"/>
</dbReference>
<dbReference type="PANTHER" id="PTHR42732:SF2">
    <property type="entry name" value="BETA-MANNOSIDASE"/>
    <property type="match status" value="1"/>
</dbReference>
<accession>A0A2S8SUX3</accession>
<dbReference type="PANTHER" id="PTHR42732">
    <property type="entry name" value="BETA-GALACTOSIDASE"/>
    <property type="match status" value="1"/>
</dbReference>
<comment type="caution">
    <text evidence="8">The sequence shown here is derived from an EMBL/GenBank/DDBJ whole genome shotgun (WGS) entry which is preliminary data.</text>
</comment>
<dbReference type="OrthoDB" id="9762066at2"/>
<dbReference type="Proteomes" id="UP000237684">
    <property type="component" value="Unassembled WGS sequence"/>
</dbReference>
<dbReference type="InterPro" id="IPR006103">
    <property type="entry name" value="Glyco_hydro_2_cat"/>
</dbReference>
<feature type="domain" description="Glycoside hydrolase family 2 catalytic" evidence="6">
    <location>
        <begin position="366"/>
        <end position="476"/>
    </location>
</feature>
<keyword evidence="3" id="KW-0326">Glycosidase</keyword>
<evidence type="ECO:0000256" key="3">
    <source>
        <dbReference type="ARBA" id="ARBA00023295"/>
    </source>
</evidence>
<evidence type="ECO:0000259" key="6">
    <source>
        <dbReference type="Pfam" id="PF02836"/>
    </source>
</evidence>
<dbReference type="SUPFAM" id="SSF51445">
    <property type="entry name" value="(Trans)glycosidases"/>
    <property type="match status" value="1"/>
</dbReference>
<dbReference type="InterPro" id="IPR051913">
    <property type="entry name" value="GH2_Domain-Containing"/>
</dbReference>
<dbReference type="InParanoid" id="A0A2S8SUX3"/>
<keyword evidence="2 8" id="KW-0378">Hydrolase</keyword>
<evidence type="ECO:0000313" key="9">
    <source>
        <dbReference type="Proteomes" id="UP000237684"/>
    </source>
</evidence>
<evidence type="ECO:0000313" key="8">
    <source>
        <dbReference type="EMBL" id="PQV64607.1"/>
    </source>
</evidence>
<proteinExistence type="inferred from homology"/>
<evidence type="ECO:0000259" key="7">
    <source>
        <dbReference type="Pfam" id="PF02837"/>
    </source>
</evidence>
<comment type="similarity">
    <text evidence="1">Belongs to the glycosyl hydrolase 2 family.</text>
</comment>
<gene>
    <name evidence="8" type="ORF">B1R32_104100</name>
</gene>
<organism evidence="8 9">
    <name type="scientific">Abditibacterium utsteinense</name>
    <dbReference type="NCBI Taxonomy" id="1960156"/>
    <lineage>
        <taxon>Bacteria</taxon>
        <taxon>Pseudomonadati</taxon>
        <taxon>Abditibacteriota</taxon>
        <taxon>Abditibacteriia</taxon>
        <taxon>Abditibacteriales</taxon>
        <taxon>Abditibacteriaceae</taxon>
        <taxon>Abditibacterium</taxon>
    </lineage>
</organism>
<dbReference type="InterPro" id="IPR006102">
    <property type="entry name" value="Ig-like_GH2"/>
</dbReference>
<dbReference type="InterPro" id="IPR036156">
    <property type="entry name" value="Beta-gal/glucu_dom_sf"/>
</dbReference>
<dbReference type="InterPro" id="IPR006104">
    <property type="entry name" value="Glyco_hydro_2_N"/>
</dbReference>
<evidence type="ECO:0000256" key="2">
    <source>
        <dbReference type="ARBA" id="ARBA00022801"/>
    </source>
</evidence>
<dbReference type="SUPFAM" id="SSF49303">
    <property type="entry name" value="beta-Galactosidase/glucuronidase domain"/>
    <property type="match status" value="1"/>
</dbReference>
<name>A0A2S8SUX3_9BACT</name>
<dbReference type="GO" id="GO:0005975">
    <property type="term" value="P:carbohydrate metabolic process"/>
    <property type="evidence" value="ECO:0007669"/>
    <property type="project" value="InterPro"/>
</dbReference>
<dbReference type="Pfam" id="PF00703">
    <property type="entry name" value="Glyco_hydro_2"/>
    <property type="match status" value="1"/>
</dbReference>
<dbReference type="Pfam" id="PF02837">
    <property type="entry name" value="Glyco_hydro_2_N"/>
    <property type="match status" value="1"/>
</dbReference>
<feature type="domain" description="Glycosyl hydrolases family 2 sugar binding" evidence="7">
    <location>
        <begin position="99"/>
        <end position="186"/>
    </location>
</feature>
<feature type="domain" description="Glycoside hydrolase family 2 immunoglobulin-like beta-sandwich" evidence="5">
    <location>
        <begin position="225"/>
        <end position="323"/>
    </location>
</feature>
<dbReference type="EMBL" id="NIGF01000004">
    <property type="protein sequence ID" value="PQV64607.1"/>
    <property type="molecule type" value="Genomic_DNA"/>
</dbReference>
<protein>
    <submittedName>
        <fullName evidence="8">Glycosyl hydrolases family 2, TIM barrel domain</fullName>
    </submittedName>
</protein>
<evidence type="ECO:0000256" key="4">
    <source>
        <dbReference type="SAM" id="MobiDB-lite"/>
    </source>
</evidence>
<dbReference type="InterPro" id="IPR013783">
    <property type="entry name" value="Ig-like_fold"/>
</dbReference>
<evidence type="ECO:0000259" key="5">
    <source>
        <dbReference type="Pfam" id="PF00703"/>
    </source>
</evidence>
<dbReference type="GO" id="GO:0004553">
    <property type="term" value="F:hydrolase activity, hydrolyzing O-glycosyl compounds"/>
    <property type="evidence" value="ECO:0007669"/>
    <property type="project" value="InterPro"/>
</dbReference>
<dbReference type="SUPFAM" id="SSF49785">
    <property type="entry name" value="Galactose-binding domain-like"/>
    <property type="match status" value="1"/>
</dbReference>
<dbReference type="InterPro" id="IPR008979">
    <property type="entry name" value="Galactose-bd-like_sf"/>
</dbReference>